<dbReference type="Proteomes" id="UP000799753">
    <property type="component" value="Unassembled WGS sequence"/>
</dbReference>
<feature type="region of interest" description="Disordered" evidence="1">
    <location>
        <begin position="68"/>
        <end position="156"/>
    </location>
</feature>
<dbReference type="AlphaFoldDB" id="A0A6A6S6C7"/>
<dbReference type="EMBL" id="MU006782">
    <property type="protein sequence ID" value="KAF2641978.1"/>
    <property type="molecule type" value="Genomic_DNA"/>
</dbReference>
<gene>
    <name evidence="2" type="ORF">P280DRAFT_384833</name>
</gene>
<evidence type="ECO:0000313" key="2">
    <source>
        <dbReference type="EMBL" id="KAF2641978.1"/>
    </source>
</evidence>
<accession>A0A6A6S6C7</accession>
<keyword evidence="3" id="KW-1185">Reference proteome</keyword>
<reference evidence="2" key="1">
    <citation type="journal article" date="2020" name="Stud. Mycol.">
        <title>101 Dothideomycetes genomes: a test case for predicting lifestyles and emergence of pathogens.</title>
        <authorList>
            <person name="Haridas S."/>
            <person name="Albert R."/>
            <person name="Binder M."/>
            <person name="Bloem J."/>
            <person name="Labutti K."/>
            <person name="Salamov A."/>
            <person name="Andreopoulos B."/>
            <person name="Baker S."/>
            <person name="Barry K."/>
            <person name="Bills G."/>
            <person name="Bluhm B."/>
            <person name="Cannon C."/>
            <person name="Castanera R."/>
            <person name="Culley D."/>
            <person name="Daum C."/>
            <person name="Ezra D."/>
            <person name="Gonzalez J."/>
            <person name="Henrissat B."/>
            <person name="Kuo A."/>
            <person name="Liang C."/>
            <person name="Lipzen A."/>
            <person name="Lutzoni F."/>
            <person name="Magnuson J."/>
            <person name="Mondo S."/>
            <person name="Nolan M."/>
            <person name="Ohm R."/>
            <person name="Pangilinan J."/>
            <person name="Park H.-J."/>
            <person name="Ramirez L."/>
            <person name="Alfaro M."/>
            <person name="Sun H."/>
            <person name="Tritt A."/>
            <person name="Yoshinaga Y."/>
            <person name="Zwiers L.-H."/>
            <person name="Turgeon B."/>
            <person name="Goodwin S."/>
            <person name="Spatafora J."/>
            <person name="Crous P."/>
            <person name="Grigoriev I."/>
        </authorList>
    </citation>
    <scope>NUCLEOTIDE SEQUENCE</scope>
    <source>
        <strain evidence="2">CBS 473.64</strain>
    </source>
</reference>
<protein>
    <submittedName>
        <fullName evidence="2">Uncharacterized protein</fullName>
    </submittedName>
</protein>
<evidence type="ECO:0000256" key="1">
    <source>
        <dbReference type="SAM" id="MobiDB-lite"/>
    </source>
</evidence>
<feature type="non-terminal residue" evidence="2">
    <location>
        <position position="156"/>
    </location>
</feature>
<sequence length="156" mass="16367">MAPKKTEAGGGTTDSLVGFEPREIKLLAAAFYDYELFATLTGNTAGSLRKMWPPVKRKAVDAHETFGTFLGAGETTKVPASKKRKAVSETGDDDADVKDAESGAAEGAKKSRGRSKKVPETDGDAEEVKDAESGAAEGTKKGRSKKVPETGDDDAD</sequence>
<evidence type="ECO:0000313" key="3">
    <source>
        <dbReference type="Proteomes" id="UP000799753"/>
    </source>
</evidence>
<dbReference type="OrthoDB" id="3796455at2759"/>
<organism evidence="2 3">
    <name type="scientific">Massarina eburnea CBS 473.64</name>
    <dbReference type="NCBI Taxonomy" id="1395130"/>
    <lineage>
        <taxon>Eukaryota</taxon>
        <taxon>Fungi</taxon>
        <taxon>Dikarya</taxon>
        <taxon>Ascomycota</taxon>
        <taxon>Pezizomycotina</taxon>
        <taxon>Dothideomycetes</taxon>
        <taxon>Pleosporomycetidae</taxon>
        <taxon>Pleosporales</taxon>
        <taxon>Massarineae</taxon>
        <taxon>Massarinaceae</taxon>
        <taxon>Massarina</taxon>
    </lineage>
</organism>
<name>A0A6A6S6C7_9PLEO</name>
<proteinExistence type="predicted"/>